<name>A0A0L6ZCV6_9CLOT</name>
<proteinExistence type="predicted"/>
<organism evidence="3 4">
    <name type="scientific">Clostridium homopropionicum DSM 5847</name>
    <dbReference type="NCBI Taxonomy" id="1121318"/>
    <lineage>
        <taxon>Bacteria</taxon>
        <taxon>Bacillati</taxon>
        <taxon>Bacillota</taxon>
        <taxon>Clostridia</taxon>
        <taxon>Eubacteriales</taxon>
        <taxon>Clostridiaceae</taxon>
        <taxon>Clostridium</taxon>
    </lineage>
</organism>
<dbReference type="AlphaFoldDB" id="A0A0L6ZCV6"/>
<comment type="function">
    <text evidence="1">SASP are bound to spore DNA. They are double-stranded DNA-binding proteins that cause DNA to change to an a-like conformation. They protect the DNA backbone from chemical and enzymatic cleavage and are thus involved in dormant spore's high resistance to UV light.</text>
</comment>
<sequence>MSRRPLVPSASAGLDRFKVEVAKDMAVENYYDTNQYKGDYTTKTVGKMATAGNVGGEMVKRMIASVEQQMANKTD</sequence>
<dbReference type="Gene3D" id="6.10.10.80">
    <property type="entry name" value="Small, acid-soluble spore protein, alpha/beta type-like"/>
    <property type="match status" value="1"/>
</dbReference>
<accession>A0A0L6ZCV6</accession>
<dbReference type="InterPro" id="IPR001448">
    <property type="entry name" value="SASP_alpha/beta-type"/>
</dbReference>
<keyword evidence="4" id="KW-1185">Reference proteome</keyword>
<dbReference type="InterPro" id="IPR050847">
    <property type="entry name" value="SASP_DNA-binding"/>
</dbReference>
<dbReference type="GO" id="GO:0030435">
    <property type="term" value="P:sporulation resulting in formation of a cellular spore"/>
    <property type="evidence" value="ECO:0007669"/>
    <property type="project" value="UniProtKB-KW"/>
</dbReference>
<comment type="caution">
    <text evidence="3">The sequence shown here is derived from an EMBL/GenBank/DDBJ whole genome shotgun (WGS) entry which is preliminary data.</text>
</comment>
<dbReference type="GO" id="GO:0003690">
    <property type="term" value="F:double-stranded DNA binding"/>
    <property type="evidence" value="ECO:0007669"/>
    <property type="project" value="InterPro"/>
</dbReference>
<evidence type="ECO:0000256" key="1">
    <source>
        <dbReference type="ARBA" id="ARBA00003863"/>
    </source>
</evidence>
<dbReference type="PANTHER" id="PTHR36107:SF1">
    <property type="entry name" value="SMALL, ACID-SOLUBLE SPORE PROTEIN A"/>
    <property type="match status" value="1"/>
</dbReference>
<dbReference type="PATRIC" id="fig|1121318.3.peg.948"/>
<evidence type="ECO:0000256" key="2">
    <source>
        <dbReference type="ARBA" id="ARBA00022969"/>
    </source>
</evidence>
<dbReference type="GO" id="GO:0006265">
    <property type="term" value="P:DNA topological change"/>
    <property type="evidence" value="ECO:0007669"/>
    <property type="project" value="InterPro"/>
</dbReference>
<keyword evidence="2" id="KW-0749">Sporulation</keyword>
<protein>
    <submittedName>
        <fullName evidence="3">Small, acid-soluble spore protein C2</fullName>
    </submittedName>
</protein>
<dbReference type="Pfam" id="PF00269">
    <property type="entry name" value="SASP"/>
    <property type="match status" value="1"/>
</dbReference>
<dbReference type="PANTHER" id="PTHR36107">
    <property type="entry name" value="SMALL, ACID-SOLUBLE SPORE PROTEIN A"/>
    <property type="match status" value="1"/>
</dbReference>
<gene>
    <name evidence="3" type="primary">sspC2_1</name>
    <name evidence="3" type="ORF">CLHOM_09440</name>
</gene>
<dbReference type="InterPro" id="IPR038300">
    <property type="entry name" value="SASP_sf_alpha/beta"/>
</dbReference>
<dbReference type="STRING" id="36844.SAMN04488501_10353"/>
<dbReference type="Proteomes" id="UP000037043">
    <property type="component" value="Unassembled WGS sequence"/>
</dbReference>
<dbReference type="EMBL" id="LHUR01000012">
    <property type="protein sequence ID" value="KOA20801.1"/>
    <property type="molecule type" value="Genomic_DNA"/>
</dbReference>
<dbReference type="RefSeq" id="WP_052220524.1">
    <property type="nucleotide sequence ID" value="NZ_LHUR01000012.1"/>
</dbReference>
<reference evidence="4" key="1">
    <citation type="submission" date="2015-08" db="EMBL/GenBank/DDBJ databases">
        <title>Genome sequence of the strict anaerobe Clostridium homopropionicum LuHBu1 (DSM 5847T).</title>
        <authorList>
            <person name="Poehlein A."/>
            <person name="Beck M."/>
            <person name="Schiel-Bengelsdorf B."/>
            <person name="Bengelsdorf F.R."/>
            <person name="Daniel R."/>
            <person name="Duerre P."/>
        </authorList>
    </citation>
    <scope>NUCLEOTIDE SEQUENCE [LARGE SCALE GENOMIC DNA]</scope>
    <source>
        <strain evidence="4">DSM 5847</strain>
    </source>
</reference>
<evidence type="ECO:0000313" key="4">
    <source>
        <dbReference type="Proteomes" id="UP000037043"/>
    </source>
</evidence>
<evidence type="ECO:0000313" key="3">
    <source>
        <dbReference type="EMBL" id="KOA20801.1"/>
    </source>
</evidence>